<dbReference type="Gene3D" id="3.40.50.11410">
    <property type="match status" value="1"/>
</dbReference>
<feature type="domain" description="Hydrogen maturase F tetramerization" evidence="5">
    <location>
        <begin position="281"/>
        <end position="399"/>
    </location>
</feature>
<proteinExistence type="predicted"/>
<dbReference type="NCBIfam" id="TIGR03918">
    <property type="entry name" value="GTP_HydF"/>
    <property type="match status" value="1"/>
</dbReference>
<dbReference type="InterPro" id="IPR006073">
    <property type="entry name" value="GTP-bd"/>
</dbReference>
<dbReference type="InterPro" id="IPR023873">
    <property type="entry name" value="FeFe-hyd_GTPase_HydF"/>
</dbReference>
<gene>
    <name evidence="6" type="ORF">SAMN02745883_01562</name>
</gene>
<dbReference type="GO" id="GO:0005737">
    <property type="term" value="C:cytoplasm"/>
    <property type="evidence" value="ECO:0007669"/>
    <property type="project" value="TreeGrafter"/>
</dbReference>
<name>A0A1M6QML2_9FIRM</name>
<dbReference type="InterPro" id="IPR005225">
    <property type="entry name" value="Small_GTP-bd"/>
</dbReference>
<feature type="domain" description="G" evidence="3">
    <location>
        <begin position="11"/>
        <end position="126"/>
    </location>
</feature>
<sequence length="412" mass="46171">MQQTPRSNRLHIAIFGRRNAGKSSLINAITNQDIALVSNVAGTTTDPVYKAMEILPIGPVTIIDTAGIDDEGELGELRIKKTYQVLNKTELAIIVVNMKNGVTDFDEDIIKRVKEKKIPLIGVVNKIDVYKADDEIIDRWSKKYSIPFVKVSAVNKIGIEKLKETIIREADLRKHEKVIIGDLIKPNDFVVLVTPIDKAAPKGRMILPQQQTIRDVIDHGAIAVVTRETELTETLKGLGKKPRIVVTDSQAFERVDKDTPIDIPLTSFSILFARYKGDLKTLVEGLTKIRELKSGDRVLICEGCTHHRQEGDIGRDKIPKWLENMVGGKLEFEWTSGTAYPEPQKMKEFDLIVHCGGCMLNPKEMEFRINQAKENGMPIINYGVLIGYVTGVLERALSPFPQIKSILLKNKK</sequence>
<dbReference type="FunFam" id="3.40.50.300:FF:002325">
    <property type="entry name" value="Hydrogenase maturation GTPase HydF"/>
    <property type="match status" value="1"/>
</dbReference>
<dbReference type="PANTHER" id="PTHR42714:SF6">
    <property type="entry name" value="TRANSLATION INITIATION FACTOR IF-2"/>
    <property type="match status" value="1"/>
</dbReference>
<dbReference type="GO" id="GO:0030488">
    <property type="term" value="P:tRNA methylation"/>
    <property type="evidence" value="ECO:0007669"/>
    <property type="project" value="TreeGrafter"/>
</dbReference>
<feature type="domain" description="Hydrogen maturase F dimerization" evidence="4">
    <location>
        <begin position="179"/>
        <end position="277"/>
    </location>
</feature>
<evidence type="ECO:0000259" key="5">
    <source>
        <dbReference type="Pfam" id="PF18133"/>
    </source>
</evidence>
<dbReference type="InterPro" id="IPR041606">
    <property type="entry name" value="HydF_dimer"/>
</dbReference>
<evidence type="ECO:0000259" key="4">
    <source>
        <dbReference type="Pfam" id="PF18128"/>
    </source>
</evidence>
<evidence type="ECO:0000313" key="6">
    <source>
        <dbReference type="EMBL" id="SHK21456.1"/>
    </source>
</evidence>
<keyword evidence="7" id="KW-1185">Reference proteome</keyword>
<dbReference type="Pfam" id="PF18128">
    <property type="entry name" value="HydF_dimer"/>
    <property type="match status" value="1"/>
</dbReference>
<dbReference type="CDD" id="cd00880">
    <property type="entry name" value="Era_like"/>
    <property type="match status" value="1"/>
</dbReference>
<dbReference type="PRINTS" id="PR00449">
    <property type="entry name" value="RASTRNSFRMNG"/>
</dbReference>
<evidence type="ECO:0000256" key="2">
    <source>
        <dbReference type="ARBA" id="ARBA00023134"/>
    </source>
</evidence>
<dbReference type="InterPro" id="IPR040644">
    <property type="entry name" value="HydF_tetramer"/>
</dbReference>
<dbReference type="NCBIfam" id="TIGR00231">
    <property type="entry name" value="small_GTP"/>
    <property type="match status" value="1"/>
</dbReference>
<dbReference type="Proteomes" id="UP000184082">
    <property type="component" value="Unassembled WGS sequence"/>
</dbReference>
<dbReference type="Pfam" id="PF18133">
    <property type="entry name" value="HydF_tetramer"/>
    <property type="match status" value="1"/>
</dbReference>
<dbReference type="AlphaFoldDB" id="A0A1M6QML2"/>
<evidence type="ECO:0000256" key="1">
    <source>
        <dbReference type="ARBA" id="ARBA00022741"/>
    </source>
</evidence>
<protein>
    <submittedName>
        <fullName evidence="6">[FeFe] hydrogenase H-cluster maturation GTPase HydF</fullName>
    </submittedName>
</protein>
<keyword evidence="1" id="KW-0547">Nucleotide-binding</keyword>
<reference evidence="6 7" key="1">
    <citation type="submission" date="2016-11" db="EMBL/GenBank/DDBJ databases">
        <authorList>
            <person name="Jaros S."/>
            <person name="Januszkiewicz K."/>
            <person name="Wedrychowicz H."/>
        </authorList>
    </citation>
    <scope>NUCLEOTIDE SEQUENCE [LARGE SCALE GENOMIC DNA]</scope>
    <source>
        <strain evidence="6 7">DSM 14501</strain>
    </source>
</reference>
<accession>A0A1M6QML2</accession>
<dbReference type="RefSeq" id="WP_072967264.1">
    <property type="nucleotide sequence ID" value="NZ_FRAJ01000011.1"/>
</dbReference>
<evidence type="ECO:0000259" key="3">
    <source>
        <dbReference type="Pfam" id="PF01926"/>
    </source>
</evidence>
<dbReference type="SUPFAM" id="SSF52540">
    <property type="entry name" value="P-loop containing nucleoside triphosphate hydrolases"/>
    <property type="match status" value="1"/>
</dbReference>
<dbReference type="PANTHER" id="PTHR42714">
    <property type="entry name" value="TRNA MODIFICATION GTPASE GTPBP3"/>
    <property type="match status" value="1"/>
</dbReference>
<dbReference type="InterPro" id="IPR027417">
    <property type="entry name" value="P-loop_NTPase"/>
</dbReference>
<evidence type="ECO:0000313" key="7">
    <source>
        <dbReference type="Proteomes" id="UP000184082"/>
    </source>
</evidence>
<dbReference type="EMBL" id="FRAJ01000011">
    <property type="protein sequence ID" value="SHK21456.1"/>
    <property type="molecule type" value="Genomic_DNA"/>
</dbReference>
<dbReference type="STRING" id="1121266.SAMN02745883_01562"/>
<dbReference type="GO" id="GO:0005525">
    <property type="term" value="F:GTP binding"/>
    <property type="evidence" value="ECO:0007669"/>
    <property type="project" value="UniProtKB-KW"/>
</dbReference>
<dbReference type="Pfam" id="PF01926">
    <property type="entry name" value="MMR_HSR1"/>
    <property type="match status" value="1"/>
</dbReference>
<dbReference type="GO" id="GO:0002098">
    <property type="term" value="P:tRNA wobble uridine modification"/>
    <property type="evidence" value="ECO:0007669"/>
    <property type="project" value="TreeGrafter"/>
</dbReference>
<dbReference type="Gene3D" id="3.40.50.300">
    <property type="entry name" value="P-loop containing nucleotide triphosphate hydrolases"/>
    <property type="match status" value="1"/>
</dbReference>
<keyword evidence="2" id="KW-0342">GTP-binding</keyword>
<organism evidence="6 7">
    <name type="scientific">Caminicella sporogenes DSM 14501</name>
    <dbReference type="NCBI Taxonomy" id="1121266"/>
    <lineage>
        <taxon>Bacteria</taxon>
        <taxon>Bacillati</taxon>
        <taxon>Bacillota</taxon>
        <taxon>Clostridia</taxon>
        <taxon>Peptostreptococcales</taxon>
        <taxon>Caminicellaceae</taxon>
        <taxon>Caminicella</taxon>
    </lineage>
</organism>
<dbReference type="Gene3D" id="3.40.50.11420">
    <property type="match status" value="1"/>
</dbReference>